<comment type="caution">
    <text evidence="2">The sequence shown here is derived from an EMBL/GenBank/DDBJ whole genome shotgun (WGS) entry which is preliminary data.</text>
</comment>
<protein>
    <submittedName>
        <fullName evidence="2">Prolyl oligopeptidase-like protein</fullName>
    </submittedName>
</protein>
<evidence type="ECO:0000259" key="1">
    <source>
        <dbReference type="Pfam" id="PF02897"/>
    </source>
</evidence>
<dbReference type="AlphaFoldDB" id="A0A392P7E6"/>
<keyword evidence="3" id="KW-1185">Reference proteome</keyword>
<dbReference type="PANTHER" id="PTHR42881">
    <property type="entry name" value="PROLYL ENDOPEPTIDASE"/>
    <property type="match status" value="1"/>
</dbReference>
<dbReference type="Pfam" id="PF02897">
    <property type="entry name" value="Peptidase_S9_N"/>
    <property type="match status" value="1"/>
</dbReference>
<dbReference type="InterPro" id="IPR023302">
    <property type="entry name" value="Pept_S9A_N"/>
</dbReference>
<organism evidence="2 3">
    <name type="scientific">Trifolium medium</name>
    <dbReference type="NCBI Taxonomy" id="97028"/>
    <lineage>
        <taxon>Eukaryota</taxon>
        <taxon>Viridiplantae</taxon>
        <taxon>Streptophyta</taxon>
        <taxon>Embryophyta</taxon>
        <taxon>Tracheophyta</taxon>
        <taxon>Spermatophyta</taxon>
        <taxon>Magnoliopsida</taxon>
        <taxon>eudicotyledons</taxon>
        <taxon>Gunneridae</taxon>
        <taxon>Pentapetalae</taxon>
        <taxon>rosids</taxon>
        <taxon>fabids</taxon>
        <taxon>Fabales</taxon>
        <taxon>Fabaceae</taxon>
        <taxon>Papilionoideae</taxon>
        <taxon>50 kb inversion clade</taxon>
        <taxon>NPAAA clade</taxon>
        <taxon>Hologalegina</taxon>
        <taxon>IRL clade</taxon>
        <taxon>Trifolieae</taxon>
        <taxon>Trifolium</taxon>
    </lineage>
</organism>
<feature type="non-terminal residue" evidence="2">
    <location>
        <position position="98"/>
    </location>
</feature>
<dbReference type="Gene3D" id="2.130.10.120">
    <property type="entry name" value="Prolyl oligopeptidase, N-terminal domain"/>
    <property type="match status" value="1"/>
</dbReference>
<dbReference type="GO" id="GO:0005829">
    <property type="term" value="C:cytosol"/>
    <property type="evidence" value="ECO:0007669"/>
    <property type="project" value="TreeGrafter"/>
</dbReference>
<name>A0A392P7E6_9FABA</name>
<proteinExistence type="predicted"/>
<sequence>SKGFFYSRYPAPTIKDGELVDAGTETDANLYHELYYHFLGTDQSQDILCWRDPHNPKYMFGTSVTDDGKYVLLSIEEGCDPVNKIYYFDLTKLPNGLE</sequence>
<dbReference type="EMBL" id="LXQA010066321">
    <property type="protein sequence ID" value="MCI07694.1"/>
    <property type="molecule type" value="Genomic_DNA"/>
</dbReference>
<dbReference type="InterPro" id="IPR051167">
    <property type="entry name" value="Prolyl_oligopep/macrocyclase"/>
</dbReference>
<evidence type="ECO:0000313" key="3">
    <source>
        <dbReference type="Proteomes" id="UP000265520"/>
    </source>
</evidence>
<dbReference type="GO" id="GO:0070012">
    <property type="term" value="F:oligopeptidase activity"/>
    <property type="evidence" value="ECO:0007669"/>
    <property type="project" value="TreeGrafter"/>
</dbReference>
<feature type="non-terminal residue" evidence="2">
    <location>
        <position position="1"/>
    </location>
</feature>
<evidence type="ECO:0000313" key="2">
    <source>
        <dbReference type="EMBL" id="MCI07694.1"/>
    </source>
</evidence>
<dbReference type="SUPFAM" id="SSF50993">
    <property type="entry name" value="Peptidase/esterase 'gauge' domain"/>
    <property type="match status" value="1"/>
</dbReference>
<reference evidence="2 3" key="1">
    <citation type="journal article" date="2018" name="Front. Plant Sci.">
        <title>Red Clover (Trifolium pratense) and Zigzag Clover (T. medium) - A Picture of Genomic Similarities and Differences.</title>
        <authorList>
            <person name="Dluhosova J."/>
            <person name="Istvanek J."/>
            <person name="Nedelnik J."/>
            <person name="Repkova J."/>
        </authorList>
    </citation>
    <scope>NUCLEOTIDE SEQUENCE [LARGE SCALE GENOMIC DNA]</scope>
    <source>
        <strain evidence="3">cv. 10/8</strain>
        <tissue evidence="2">Leaf</tissue>
    </source>
</reference>
<dbReference type="Proteomes" id="UP000265520">
    <property type="component" value="Unassembled WGS sequence"/>
</dbReference>
<dbReference type="PANTHER" id="PTHR42881:SF14">
    <property type="entry name" value="PROLYL ENDOPEPTIDASE"/>
    <property type="match status" value="1"/>
</dbReference>
<feature type="domain" description="Peptidase S9A N-terminal" evidence="1">
    <location>
        <begin position="2"/>
        <end position="92"/>
    </location>
</feature>
<dbReference type="GO" id="GO:0004252">
    <property type="term" value="F:serine-type endopeptidase activity"/>
    <property type="evidence" value="ECO:0007669"/>
    <property type="project" value="InterPro"/>
</dbReference>
<accession>A0A392P7E6</accession>